<reference evidence="7" key="3">
    <citation type="submission" date="2019-06" db="EMBL/GenBank/DDBJ databases">
        <title>A comparative analysis of the Nautiliaceae.</title>
        <authorList>
            <person name="Grosche A."/>
            <person name="Smedile F."/>
            <person name="Vetriani C."/>
        </authorList>
    </citation>
    <scope>NUCLEOTIDE SEQUENCE</scope>
    <source>
        <strain evidence="7">TB6</strain>
    </source>
</reference>
<feature type="transmembrane region" description="Helical" evidence="6">
    <location>
        <begin position="203"/>
        <end position="228"/>
    </location>
</feature>
<dbReference type="EMBL" id="RJVK01000005">
    <property type="protein sequence ID" value="ROR38944.1"/>
    <property type="molecule type" value="Genomic_DNA"/>
</dbReference>
<evidence type="ECO:0000256" key="2">
    <source>
        <dbReference type="ARBA" id="ARBA00022475"/>
    </source>
</evidence>
<dbReference type="AlphaFoldDB" id="A0AAJ4UX65"/>
<dbReference type="InterPro" id="IPR002293">
    <property type="entry name" value="AA/rel_permease1"/>
</dbReference>
<sequence length="381" mass="41889">MKLSLTQGIATIVITLLGSGVFIVPALSATYSGWASLILWFVMAIMILPVAFVFGKLGIMYPSAGGSATFVKEAFGEKMGFATKLLYLSIIPIGPPVVIITAASYLAGAFGNQYLIEFIFLASAIILILNLMSLTISSNINIAVAVTVITIISTFFTVSLFQNFHINAHEFHIIKTLGIIFWCFVGIEAMSHISHEFKNENDFFKAVVIGIIIVAFMYMAVTFSLLVFNAYGNEDKNLHSLVIVASHIMPYADKIMAIVAFIICIMALNLYVASLTRLATTLNIGFKKALFIIMGIIFVVSVFKFLFDFKIDLLITYSNGVFVLIYFLVSLAALKILKTKTSFFAVISMGIIISILGFDMIYALVSFVVFLIISQIKEKFA</sequence>
<feature type="transmembrane region" description="Helical" evidence="6">
    <location>
        <begin position="114"/>
        <end position="133"/>
    </location>
</feature>
<feature type="transmembrane region" description="Helical" evidence="6">
    <location>
        <begin position="173"/>
        <end position="191"/>
    </location>
</feature>
<keyword evidence="5 6" id="KW-0472">Membrane</keyword>
<keyword evidence="4 6" id="KW-1133">Transmembrane helix</keyword>
<feature type="transmembrane region" description="Helical" evidence="6">
    <location>
        <begin position="346"/>
        <end position="373"/>
    </location>
</feature>
<dbReference type="RefSeq" id="WP_123353234.1">
    <property type="nucleotide sequence ID" value="NZ_CP027432.2"/>
</dbReference>
<evidence type="ECO:0000313" key="9">
    <source>
        <dbReference type="Proteomes" id="UP000272781"/>
    </source>
</evidence>
<feature type="transmembrane region" description="Helical" evidence="6">
    <location>
        <begin position="85"/>
        <end position="108"/>
    </location>
</feature>
<dbReference type="Proteomes" id="UP000272781">
    <property type="component" value="Unassembled WGS sequence"/>
</dbReference>
<feature type="transmembrane region" description="Helical" evidence="6">
    <location>
        <begin position="313"/>
        <end position="334"/>
    </location>
</feature>
<protein>
    <submittedName>
        <fullName evidence="8">Amino acid exporter (AAE family)</fullName>
    </submittedName>
    <submittedName>
        <fullName evidence="7">Amino acid permease</fullName>
    </submittedName>
</protein>
<keyword evidence="2" id="KW-1003">Cell membrane</keyword>
<evidence type="ECO:0000256" key="1">
    <source>
        <dbReference type="ARBA" id="ARBA00004651"/>
    </source>
</evidence>
<organism evidence="8 9">
    <name type="scientific">Caminibacter pacificus</name>
    <dbReference type="NCBI Taxonomy" id="1424653"/>
    <lineage>
        <taxon>Bacteria</taxon>
        <taxon>Pseudomonadati</taxon>
        <taxon>Campylobacterota</taxon>
        <taxon>Epsilonproteobacteria</taxon>
        <taxon>Nautiliales</taxon>
        <taxon>Nautiliaceae</taxon>
        <taxon>Caminibacter</taxon>
    </lineage>
</organism>
<feature type="transmembrane region" description="Helical" evidence="6">
    <location>
        <begin position="140"/>
        <end position="161"/>
    </location>
</feature>
<dbReference type="Gene3D" id="1.20.1740.10">
    <property type="entry name" value="Amino acid/polyamine transporter I"/>
    <property type="match status" value="1"/>
</dbReference>
<reference evidence="10" key="1">
    <citation type="submission" date="2018-03" db="EMBL/GenBank/DDBJ databases">
        <title>A comparative analysis of the Nautiliaceae.</title>
        <authorList>
            <person name="Grosche A."/>
            <person name="Smedile F."/>
            <person name="Vetriani C."/>
        </authorList>
    </citation>
    <scope>NUCLEOTIDE SEQUENCE [LARGE SCALE GENOMIC DNA]</scope>
    <source>
        <strain evidence="10">TB6</strain>
    </source>
</reference>
<feature type="transmembrane region" description="Helical" evidence="6">
    <location>
        <begin position="288"/>
        <end position="307"/>
    </location>
</feature>
<evidence type="ECO:0000256" key="3">
    <source>
        <dbReference type="ARBA" id="ARBA00022692"/>
    </source>
</evidence>
<dbReference type="GO" id="GO:0022857">
    <property type="term" value="F:transmembrane transporter activity"/>
    <property type="evidence" value="ECO:0007669"/>
    <property type="project" value="InterPro"/>
</dbReference>
<dbReference type="Pfam" id="PF13520">
    <property type="entry name" value="AA_permease_2"/>
    <property type="match status" value="1"/>
</dbReference>
<dbReference type="PANTHER" id="PTHR42770">
    <property type="entry name" value="AMINO ACID TRANSPORTER-RELATED"/>
    <property type="match status" value="1"/>
</dbReference>
<keyword evidence="3 6" id="KW-0812">Transmembrane</keyword>
<feature type="transmembrane region" description="Helical" evidence="6">
    <location>
        <begin position="9"/>
        <end position="28"/>
    </location>
</feature>
<dbReference type="Proteomes" id="UP000298805">
    <property type="component" value="Chromosome"/>
</dbReference>
<comment type="subcellular location">
    <subcellularLocation>
        <location evidence="1">Cell membrane</location>
        <topology evidence="1">Multi-pass membrane protein</topology>
    </subcellularLocation>
</comment>
<name>A0AAJ4UX65_9BACT</name>
<keyword evidence="10" id="KW-1185">Reference proteome</keyword>
<dbReference type="InterPro" id="IPR050367">
    <property type="entry name" value="APC_superfamily"/>
</dbReference>
<gene>
    <name evidence="7" type="ORF">C6V80_00550</name>
    <name evidence="8" type="ORF">EDC58_1863</name>
</gene>
<dbReference type="PANTHER" id="PTHR42770:SF13">
    <property type="entry name" value="L-METHIONINE_BRANCHED-CHAIN AMINO ACID EXPORTER YJEH"/>
    <property type="match status" value="1"/>
</dbReference>
<evidence type="ECO:0000256" key="6">
    <source>
        <dbReference type="SAM" id="Phobius"/>
    </source>
</evidence>
<feature type="transmembrane region" description="Helical" evidence="6">
    <location>
        <begin position="255"/>
        <end position="276"/>
    </location>
</feature>
<feature type="transmembrane region" description="Helical" evidence="6">
    <location>
        <begin position="34"/>
        <end position="54"/>
    </location>
</feature>
<accession>A0AAJ4UX65</accession>
<evidence type="ECO:0000256" key="5">
    <source>
        <dbReference type="ARBA" id="ARBA00023136"/>
    </source>
</evidence>
<evidence type="ECO:0000313" key="7">
    <source>
        <dbReference type="EMBL" id="QCI27505.1"/>
    </source>
</evidence>
<evidence type="ECO:0000313" key="10">
    <source>
        <dbReference type="Proteomes" id="UP000298805"/>
    </source>
</evidence>
<reference evidence="8 9" key="2">
    <citation type="submission" date="2018-11" db="EMBL/GenBank/DDBJ databases">
        <title>Genomic Encyclopedia of Type Strains, Phase IV (KMG-IV): sequencing the most valuable type-strain genomes for metagenomic binning, comparative biology and taxonomic classification.</title>
        <authorList>
            <person name="Goeker M."/>
        </authorList>
    </citation>
    <scope>NUCLEOTIDE SEQUENCE [LARGE SCALE GENOMIC DNA]</scope>
    <source>
        <strain evidence="8 9">DSM 27783</strain>
    </source>
</reference>
<proteinExistence type="predicted"/>
<evidence type="ECO:0000256" key="4">
    <source>
        <dbReference type="ARBA" id="ARBA00022989"/>
    </source>
</evidence>
<evidence type="ECO:0000313" key="8">
    <source>
        <dbReference type="EMBL" id="ROR38944.1"/>
    </source>
</evidence>
<dbReference type="EMBL" id="CP027432">
    <property type="protein sequence ID" value="QCI27505.1"/>
    <property type="molecule type" value="Genomic_DNA"/>
</dbReference>
<dbReference type="GO" id="GO:0005886">
    <property type="term" value="C:plasma membrane"/>
    <property type="evidence" value="ECO:0007669"/>
    <property type="project" value="UniProtKB-SubCell"/>
</dbReference>